<dbReference type="PROSITE" id="PS51186">
    <property type="entry name" value="GNAT"/>
    <property type="match status" value="1"/>
</dbReference>
<keyword evidence="3" id="KW-1185">Reference proteome</keyword>
<name>A0A4U6CTR5_9BACT</name>
<keyword evidence="2" id="KW-0808">Transferase</keyword>
<dbReference type="CDD" id="cd04301">
    <property type="entry name" value="NAT_SF"/>
    <property type="match status" value="1"/>
</dbReference>
<dbReference type="SUPFAM" id="SSF55729">
    <property type="entry name" value="Acyl-CoA N-acyltransferases (Nat)"/>
    <property type="match status" value="1"/>
</dbReference>
<organism evidence="2 3">
    <name type="scientific">Dyadobacter frigoris</name>
    <dbReference type="NCBI Taxonomy" id="2576211"/>
    <lineage>
        <taxon>Bacteria</taxon>
        <taxon>Pseudomonadati</taxon>
        <taxon>Bacteroidota</taxon>
        <taxon>Cytophagia</taxon>
        <taxon>Cytophagales</taxon>
        <taxon>Spirosomataceae</taxon>
        <taxon>Dyadobacter</taxon>
    </lineage>
</organism>
<feature type="domain" description="N-acetyltransferase" evidence="1">
    <location>
        <begin position="1"/>
        <end position="140"/>
    </location>
</feature>
<accession>A0A4U6CTR5</accession>
<gene>
    <name evidence="2" type="ORF">FDK13_29045</name>
</gene>
<evidence type="ECO:0000313" key="2">
    <source>
        <dbReference type="EMBL" id="TKT87636.1"/>
    </source>
</evidence>
<dbReference type="Gene3D" id="3.40.630.90">
    <property type="match status" value="1"/>
</dbReference>
<protein>
    <submittedName>
        <fullName evidence="2">GNAT family N-acetyltransferase</fullName>
    </submittedName>
</protein>
<evidence type="ECO:0000259" key="1">
    <source>
        <dbReference type="PROSITE" id="PS51186"/>
    </source>
</evidence>
<dbReference type="RefSeq" id="WP_137343523.1">
    <property type="nucleotide sequence ID" value="NZ_SZVO01000018.1"/>
</dbReference>
<dbReference type="EMBL" id="SZVO01000018">
    <property type="protein sequence ID" value="TKT87636.1"/>
    <property type="molecule type" value="Genomic_DNA"/>
</dbReference>
<dbReference type="Pfam" id="PF00583">
    <property type="entry name" value="Acetyltransf_1"/>
    <property type="match status" value="1"/>
</dbReference>
<dbReference type="GO" id="GO:0016747">
    <property type="term" value="F:acyltransferase activity, transferring groups other than amino-acyl groups"/>
    <property type="evidence" value="ECO:0007669"/>
    <property type="project" value="InterPro"/>
</dbReference>
<dbReference type="OrthoDB" id="1096234at2"/>
<dbReference type="Proteomes" id="UP000304900">
    <property type="component" value="Unassembled WGS sequence"/>
</dbReference>
<dbReference type="Gene3D" id="3.40.630.30">
    <property type="match status" value="1"/>
</dbReference>
<dbReference type="InterPro" id="IPR016181">
    <property type="entry name" value="Acyl_CoA_acyltransferase"/>
</dbReference>
<proteinExistence type="predicted"/>
<comment type="caution">
    <text evidence="2">The sequence shown here is derived from an EMBL/GenBank/DDBJ whole genome shotgun (WGS) entry which is preliminary data.</text>
</comment>
<sequence length="259" mass="29298">MEIKTLNHNDVSSLVSLQPDGWQDITLNFNFYTKVPFCFPIKVIIEGEIVGVGAAIIHSDVAWLGHIIVHPAYRNNGIGNRITQALITISMNNKCETIYLIATELGAPVYQKLGFITETEYLFFKDIIIAPALAISTNIEPYQKRFKRQIAIIDKLNSGEDRMFHLENYLKQGHQYCKNNTTEGYYMPTFGDGLIIANTVSAGIALLNLHLNTNDKVTFPKENQGAMDFLYGKGYKEARTARRMRFGKYTFSVSGECYM</sequence>
<dbReference type="InterPro" id="IPR000182">
    <property type="entry name" value="GNAT_dom"/>
</dbReference>
<reference evidence="2 3" key="1">
    <citation type="submission" date="2019-05" db="EMBL/GenBank/DDBJ databases">
        <title>Dyadobacter AR-3-8 sp. nov., isolated from arctic soil.</title>
        <authorList>
            <person name="Chaudhary D.K."/>
        </authorList>
    </citation>
    <scope>NUCLEOTIDE SEQUENCE [LARGE SCALE GENOMIC DNA]</scope>
    <source>
        <strain evidence="2 3">AR-3-8</strain>
    </source>
</reference>
<dbReference type="AlphaFoldDB" id="A0A4U6CTR5"/>
<evidence type="ECO:0000313" key="3">
    <source>
        <dbReference type="Proteomes" id="UP000304900"/>
    </source>
</evidence>